<dbReference type="PROSITE" id="PS00018">
    <property type="entry name" value="EF_HAND_1"/>
    <property type="match status" value="1"/>
</dbReference>
<dbReference type="InterPro" id="IPR002048">
    <property type="entry name" value="EF_hand_dom"/>
</dbReference>
<accession>A0AAV6ZG17</accession>
<dbReference type="PROSITE" id="PS50222">
    <property type="entry name" value="EF_HAND_2"/>
    <property type="match status" value="1"/>
</dbReference>
<dbReference type="InterPro" id="IPR013787">
    <property type="entry name" value="S100_Ca-bd_sub"/>
</dbReference>
<evidence type="ECO:0000256" key="2">
    <source>
        <dbReference type="ARBA" id="ARBA00022723"/>
    </source>
</evidence>
<evidence type="ECO:0000313" key="6">
    <source>
        <dbReference type="Proteomes" id="UP000824782"/>
    </source>
</evidence>
<comment type="similarity">
    <text evidence="1">Belongs to the S-100 family.</text>
</comment>
<protein>
    <recommendedName>
        <fullName evidence="4">EF-hand domain-containing protein</fullName>
    </recommendedName>
</protein>
<dbReference type="SUPFAM" id="SSF47473">
    <property type="entry name" value="EF-hand"/>
    <property type="match status" value="1"/>
</dbReference>
<sequence length="92" mass="10752">MEDLLSSYRKFAKMEGNPETINLNEFREYVKAEIPTYLESKDPHLLENTMASLDVDKDGELQYKEFFSFITQYIVASYNANNKVHRYSINGS</sequence>
<evidence type="ECO:0000256" key="1">
    <source>
        <dbReference type="ARBA" id="ARBA00007323"/>
    </source>
</evidence>
<evidence type="ECO:0000259" key="4">
    <source>
        <dbReference type="PROSITE" id="PS50222"/>
    </source>
</evidence>
<dbReference type="InterPro" id="IPR011992">
    <property type="entry name" value="EF-hand-dom_pair"/>
</dbReference>
<dbReference type="PANTHER" id="PTHR11639:SF134">
    <property type="entry name" value="PROTEIN S100-A1-RELATED"/>
    <property type="match status" value="1"/>
</dbReference>
<name>A0AAV6ZG17_ENGPU</name>
<reference evidence="5" key="1">
    <citation type="thesis" date="2020" institute="ProQuest LLC" country="789 East Eisenhower Parkway, Ann Arbor, MI, USA">
        <title>Comparative Genomics and Chromosome Evolution.</title>
        <authorList>
            <person name="Mudd A.B."/>
        </authorList>
    </citation>
    <scope>NUCLEOTIDE SEQUENCE</scope>
    <source>
        <strain evidence="5">237g6f4</strain>
        <tissue evidence="5">Blood</tissue>
    </source>
</reference>
<dbReference type="AlphaFoldDB" id="A0AAV6ZG17"/>
<dbReference type="InterPro" id="IPR018247">
    <property type="entry name" value="EF_Hand_1_Ca_BS"/>
</dbReference>
<gene>
    <name evidence="5" type="ORF">GDO81_021806</name>
</gene>
<feature type="domain" description="EF-hand" evidence="4">
    <location>
        <begin position="41"/>
        <end position="76"/>
    </location>
</feature>
<dbReference type="Pfam" id="PF01023">
    <property type="entry name" value="S_100"/>
    <property type="match status" value="1"/>
</dbReference>
<evidence type="ECO:0000256" key="3">
    <source>
        <dbReference type="ARBA" id="ARBA00022837"/>
    </source>
</evidence>
<evidence type="ECO:0000313" key="5">
    <source>
        <dbReference type="EMBL" id="KAG8544813.1"/>
    </source>
</evidence>
<keyword evidence="6" id="KW-1185">Reference proteome</keyword>
<comment type="caution">
    <text evidence="5">The sequence shown here is derived from an EMBL/GenBank/DDBJ whole genome shotgun (WGS) entry which is preliminary data.</text>
</comment>
<dbReference type="EMBL" id="WNYA01001971">
    <property type="protein sequence ID" value="KAG8544813.1"/>
    <property type="molecule type" value="Genomic_DNA"/>
</dbReference>
<dbReference type="Proteomes" id="UP000824782">
    <property type="component" value="Unassembled WGS sequence"/>
</dbReference>
<dbReference type="PANTHER" id="PTHR11639">
    <property type="entry name" value="S100 CALCIUM-BINDING PROTEIN"/>
    <property type="match status" value="1"/>
</dbReference>
<dbReference type="Gene3D" id="1.10.238.10">
    <property type="entry name" value="EF-hand"/>
    <property type="match status" value="1"/>
</dbReference>
<organism evidence="5 6">
    <name type="scientific">Engystomops pustulosus</name>
    <name type="common">Tungara frog</name>
    <name type="synonym">Physalaemus pustulosus</name>
    <dbReference type="NCBI Taxonomy" id="76066"/>
    <lineage>
        <taxon>Eukaryota</taxon>
        <taxon>Metazoa</taxon>
        <taxon>Chordata</taxon>
        <taxon>Craniata</taxon>
        <taxon>Vertebrata</taxon>
        <taxon>Euteleostomi</taxon>
        <taxon>Amphibia</taxon>
        <taxon>Batrachia</taxon>
        <taxon>Anura</taxon>
        <taxon>Neobatrachia</taxon>
        <taxon>Hyloidea</taxon>
        <taxon>Leptodactylidae</taxon>
        <taxon>Leiuperinae</taxon>
        <taxon>Engystomops</taxon>
    </lineage>
</organism>
<dbReference type="GO" id="GO:0048306">
    <property type="term" value="F:calcium-dependent protein binding"/>
    <property type="evidence" value="ECO:0007669"/>
    <property type="project" value="TreeGrafter"/>
</dbReference>
<keyword evidence="2" id="KW-0479">Metal-binding</keyword>
<dbReference type="GO" id="GO:0005509">
    <property type="term" value="F:calcium ion binding"/>
    <property type="evidence" value="ECO:0007669"/>
    <property type="project" value="InterPro"/>
</dbReference>
<proteinExistence type="inferred from homology"/>
<keyword evidence="3" id="KW-0106">Calcium</keyword>